<protein>
    <submittedName>
        <fullName evidence="1">Uncharacterized protein</fullName>
    </submittedName>
</protein>
<proteinExistence type="predicted"/>
<reference evidence="2" key="1">
    <citation type="submission" date="2017-09" db="EMBL/GenBank/DDBJ databases">
        <title>Depth-based differentiation of microbial function through sediment-hosted aquifers and enrichment of novel symbionts in the deep terrestrial subsurface.</title>
        <authorList>
            <person name="Probst A.J."/>
            <person name="Ladd B."/>
            <person name="Jarett J.K."/>
            <person name="Geller-Mcgrath D.E."/>
            <person name="Sieber C.M.K."/>
            <person name="Emerson J.B."/>
            <person name="Anantharaman K."/>
            <person name="Thomas B.C."/>
            <person name="Malmstrom R."/>
            <person name="Stieglmeier M."/>
            <person name="Klingl A."/>
            <person name="Woyke T."/>
            <person name="Ryan C.M."/>
            <person name="Banfield J.F."/>
        </authorList>
    </citation>
    <scope>NUCLEOTIDE SEQUENCE [LARGE SCALE GENOMIC DNA]</scope>
</reference>
<name>A0A2M7V7D5_9BACT</name>
<dbReference type="EMBL" id="PFPK01000038">
    <property type="protein sequence ID" value="PIZ94601.1"/>
    <property type="molecule type" value="Genomic_DNA"/>
</dbReference>
<comment type="caution">
    <text evidence="1">The sequence shown here is derived from an EMBL/GenBank/DDBJ whole genome shotgun (WGS) entry which is preliminary data.</text>
</comment>
<dbReference type="Proteomes" id="UP000228568">
    <property type="component" value="Unassembled WGS sequence"/>
</dbReference>
<gene>
    <name evidence="1" type="ORF">COX81_03120</name>
</gene>
<accession>A0A2M7V7D5</accession>
<evidence type="ECO:0000313" key="2">
    <source>
        <dbReference type="Proteomes" id="UP000228568"/>
    </source>
</evidence>
<dbReference type="AlphaFoldDB" id="A0A2M7V7D5"/>
<sequence length="444" mass="51951">MIETTSQPIHFFRQHDWNEVFPVIRKLADFVVRAEMSEIEGIGGYALKLADYITDRDEKDSIWLQDKEILSFLQIDLVEQFITNPNDENIKNILLQQLEYLSVATSNELHQLDLYYTDDIKKILSGQMPGYSVLSFIYTLRQAMIGFDTIPYISVLAPFLEITSVQEQASYDWTDALMINMILRVAWGDGFYRSADAYIQISLMESYLYKSIVLGIPVRQKLEEYLHNAIDLVDFVFYSDFLLDLVNHNRENIPLDVSGTKFLPVLDLVKNFESNSGTDVLDGYKLQKFVDSMYADQVGREKYKNWLREFMYIVTRIKRASLVDNIASDDENSDEAKEKNEHIKLYQWFFDPEQWNKISLYYQKKTPLVPLYTFLKPITENYNLKDDLVVEKISEFSDFLLREGIFSGEDSIIIFDEKQGGFVWNKDLFEKIQDNTPDPITQLE</sequence>
<evidence type="ECO:0000313" key="1">
    <source>
        <dbReference type="EMBL" id="PIZ94601.1"/>
    </source>
</evidence>
<organism evidence="1 2">
    <name type="scientific">Candidatus Magasanikbacteria bacterium CG_4_10_14_0_2_um_filter_37_12</name>
    <dbReference type="NCBI Taxonomy" id="1974637"/>
    <lineage>
        <taxon>Bacteria</taxon>
        <taxon>Candidatus Magasanikiibacteriota</taxon>
    </lineage>
</organism>